<evidence type="ECO:0000256" key="1">
    <source>
        <dbReference type="SAM" id="SignalP"/>
    </source>
</evidence>
<dbReference type="Proteomes" id="UP000321558">
    <property type="component" value="Unassembled WGS sequence"/>
</dbReference>
<dbReference type="NCBIfam" id="NF038340">
    <property type="entry name" value="SAR2788_fam"/>
    <property type="match status" value="1"/>
</dbReference>
<accession>A0A511ZR75</accession>
<sequence>MKKTFVKLLIFVFLFSNIMPIFANAQSSNEDNLVDFSEIEQNTENILTGDEIEDVVETEGYVDHQTDTLVVESSINSEEIEANNIMEVNLDDQEIITSVEIEDEETGELVEYNFDIEVTEVVGEDFKAIFTDLKTGEEIYVDTAQVQASFHPLIVIAILVAKHGVKWAIKKYGKTIVNTATKKYGKKASGKTLSKIKFSSTKKLDSHWKDHKREFPGLTKDGYLKRAQSLAGSTSKGVLTKRKKNSTDIVKYNKSTGEFISLTKDDVIKTFFKPKYSKKNKNWKTLARKYFDAQ</sequence>
<dbReference type="RefSeq" id="WP_147212800.1">
    <property type="nucleotide sequence ID" value="NZ_BJYM01000037.1"/>
</dbReference>
<keyword evidence="1" id="KW-0732">Signal</keyword>
<dbReference type="EMBL" id="BJYM01000037">
    <property type="protein sequence ID" value="GEN89945.1"/>
    <property type="molecule type" value="Genomic_DNA"/>
</dbReference>
<dbReference type="OrthoDB" id="9813146at2"/>
<protein>
    <submittedName>
        <fullName evidence="2">Uncharacterized protein</fullName>
    </submittedName>
</protein>
<organism evidence="2 3">
    <name type="scientific">Oceanobacillus sojae</name>
    <dbReference type="NCBI Taxonomy" id="582851"/>
    <lineage>
        <taxon>Bacteria</taxon>
        <taxon>Bacillati</taxon>
        <taxon>Bacillota</taxon>
        <taxon>Bacilli</taxon>
        <taxon>Bacillales</taxon>
        <taxon>Bacillaceae</taxon>
        <taxon>Oceanobacillus</taxon>
    </lineage>
</organism>
<comment type="caution">
    <text evidence="2">The sequence shown here is derived from an EMBL/GenBank/DDBJ whole genome shotgun (WGS) entry which is preliminary data.</text>
</comment>
<proteinExistence type="predicted"/>
<name>A0A511ZR75_9BACI</name>
<evidence type="ECO:0000313" key="3">
    <source>
        <dbReference type="Proteomes" id="UP000321558"/>
    </source>
</evidence>
<reference evidence="2 3" key="1">
    <citation type="submission" date="2019-07" db="EMBL/GenBank/DDBJ databases">
        <title>Whole genome shotgun sequence of Oceanobacillus sojae NBRC 105379.</title>
        <authorList>
            <person name="Hosoyama A."/>
            <person name="Uohara A."/>
            <person name="Ohji S."/>
            <person name="Ichikawa N."/>
        </authorList>
    </citation>
    <scope>NUCLEOTIDE SEQUENCE [LARGE SCALE GENOMIC DNA]</scope>
    <source>
        <strain evidence="2 3">NBRC 105379</strain>
    </source>
</reference>
<keyword evidence="3" id="KW-1185">Reference proteome</keyword>
<feature type="signal peptide" evidence="1">
    <location>
        <begin position="1"/>
        <end position="25"/>
    </location>
</feature>
<evidence type="ECO:0000313" key="2">
    <source>
        <dbReference type="EMBL" id="GEN89945.1"/>
    </source>
</evidence>
<gene>
    <name evidence="2" type="ORF">OSO01_46840</name>
</gene>
<dbReference type="AlphaFoldDB" id="A0A511ZR75"/>
<feature type="chain" id="PRO_5022213450" evidence="1">
    <location>
        <begin position="26"/>
        <end position="294"/>
    </location>
</feature>